<sequence>MALRKRLVPRKRQRSVWCQIRWSSLCKTGYQVLLIVLAKLCNSLTKVNAKLIIWLQGNPADTGAA</sequence>
<organism evidence="1 2">
    <name type="scientific">Spirosoma oryzae</name>
    <dbReference type="NCBI Taxonomy" id="1469603"/>
    <lineage>
        <taxon>Bacteria</taxon>
        <taxon>Pseudomonadati</taxon>
        <taxon>Bacteroidota</taxon>
        <taxon>Cytophagia</taxon>
        <taxon>Cytophagales</taxon>
        <taxon>Cytophagaceae</taxon>
        <taxon>Spirosoma</taxon>
    </lineage>
</organism>
<evidence type="ECO:0000313" key="1">
    <source>
        <dbReference type="EMBL" id="PRY39999.1"/>
    </source>
</evidence>
<proteinExistence type="predicted"/>
<accession>A0A2T0T2Z2</accession>
<reference evidence="1 2" key="1">
    <citation type="submission" date="2018-03" db="EMBL/GenBank/DDBJ databases">
        <title>Genomic Encyclopedia of Archaeal and Bacterial Type Strains, Phase II (KMG-II): from individual species to whole genera.</title>
        <authorList>
            <person name="Goeker M."/>
        </authorList>
    </citation>
    <scope>NUCLEOTIDE SEQUENCE [LARGE SCALE GENOMIC DNA]</scope>
    <source>
        <strain evidence="1 2">DSM 28354</strain>
    </source>
</reference>
<protein>
    <submittedName>
        <fullName evidence="1">Uncharacterized protein</fullName>
    </submittedName>
</protein>
<comment type="caution">
    <text evidence="1">The sequence shown here is derived from an EMBL/GenBank/DDBJ whole genome shotgun (WGS) entry which is preliminary data.</text>
</comment>
<name>A0A2T0T2Z2_9BACT</name>
<dbReference type="AlphaFoldDB" id="A0A2T0T2Z2"/>
<keyword evidence="2" id="KW-1185">Reference proteome</keyword>
<dbReference type="Proteomes" id="UP000238375">
    <property type="component" value="Unassembled WGS sequence"/>
</dbReference>
<gene>
    <name evidence="1" type="ORF">CLV58_10793</name>
</gene>
<evidence type="ECO:0000313" key="2">
    <source>
        <dbReference type="Proteomes" id="UP000238375"/>
    </source>
</evidence>
<dbReference type="EMBL" id="PVTE01000007">
    <property type="protein sequence ID" value="PRY39999.1"/>
    <property type="molecule type" value="Genomic_DNA"/>
</dbReference>